<evidence type="ECO:0000256" key="1">
    <source>
        <dbReference type="ARBA" id="ARBA00023002"/>
    </source>
</evidence>
<dbReference type="GO" id="GO:0016491">
    <property type="term" value="F:oxidoreductase activity"/>
    <property type="evidence" value="ECO:0007669"/>
    <property type="project" value="UniProtKB-KW"/>
</dbReference>
<dbReference type="InterPro" id="IPR036188">
    <property type="entry name" value="FAD/NAD-bd_sf"/>
</dbReference>
<comment type="caution">
    <text evidence="4">The sequence shown here is derived from an EMBL/GenBank/DDBJ whole genome shotgun (WGS) entry which is preliminary data.</text>
</comment>
<dbReference type="InterPro" id="IPR006036">
    <property type="entry name" value="K_uptake_TrkA"/>
</dbReference>
<dbReference type="SUPFAM" id="SSF51905">
    <property type="entry name" value="FAD/NAD(P)-binding domain"/>
    <property type="match status" value="1"/>
</dbReference>
<dbReference type="Gene3D" id="3.50.50.60">
    <property type="entry name" value="FAD/NAD(P)-binding domain"/>
    <property type="match status" value="2"/>
</dbReference>
<evidence type="ECO:0000256" key="2">
    <source>
        <dbReference type="SAM" id="MobiDB-lite"/>
    </source>
</evidence>
<dbReference type="EMBL" id="RJKX01000018">
    <property type="protein sequence ID" value="ROP81333.1"/>
    <property type="molecule type" value="Genomic_DNA"/>
</dbReference>
<reference evidence="4 5" key="1">
    <citation type="submission" date="2018-11" db="EMBL/GenBank/DDBJ databases">
        <title>Genomic Encyclopedia of Type Strains, Phase IV (KMG-IV): sequencing the most valuable type-strain genomes for metagenomic binning, comparative biology and taxonomic classification.</title>
        <authorList>
            <person name="Goeker M."/>
        </authorList>
    </citation>
    <scope>NUCLEOTIDE SEQUENCE [LARGE SCALE GENOMIC DNA]</scope>
    <source>
        <strain evidence="4 5">DSM 5900</strain>
    </source>
</reference>
<dbReference type="PRINTS" id="PR00335">
    <property type="entry name" value="KUPTAKETRKA"/>
</dbReference>
<proteinExistence type="predicted"/>
<dbReference type="OrthoDB" id="9805337at2"/>
<dbReference type="Proteomes" id="UP000278222">
    <property type="component" value="Unassembled WGS sequence"/>
</dbReference>
<dbReference type="AlphaFoldDB" id="A0A3N1KIE2"/>
<gene>
    <name evidence="4" type="ORF">EDC65_5190</name>
</gene>
<accession>A0A3N1KIE2</accession>
<dbReference type="GO" id="GO:0015079">
    <property type="term" value="F:potassium ion transmembrane transporter activity"/>
    <property type="evidence" value="ECO:0007669"/>
    <property type="project" value="InterPro"/>
</dbReference>
<keyword evidence="1" id="KW-0560">Oxidoreductase</keyword>
<dbReference type="GO" id="GO:0005886">
    <property type="term" value="C:plasma membrane"/>
    <property type="evidence" value="ECO:0007669"/>
    <property type="project" value="InterPro"/>
</dbReference>
<dbReference type="PANTHER" id="PTHR13847">
    <property type="entry name" value="SARCOSINE DEHYDROGENASE-RELATED"/>
    <property type="match status" value="1"/>
</dbReference>
<dbReference type="InterPro" id="IPR006076">
    <property type="entry name" value="FAD-dep_OxRdtase"/>
</dbReference>
<dbReference type="GO" id="GO:0005737">
    <property type="term" value="C:cytoplasm"/>
    <property type="evidence" value="ECO:0007669"/>
    <property type="project" value="TreeGrafter"/>
</dbReference>
<protein>
    <submittedName>
        <fullName evidence="4">D-amino-acid dehydrogenase</fullName>
    </submittedName>
</protein>
<organism evidence="4 5">
    <name type="scientific">Stella humosa</name>
    <dbReference type="NCBI Taxonomy" id="94"/>
    <lineage>
        <taxon>Bacteria</taxon>
        <taxon>Pseudomonadati</taxon>
        <taxon>Pseudomonadota</taxon>
        <taxon>Alphaproteobacteria</taxon>
        <taxon>Rhodospirillales</taxon>
        <taxon>Stellaceae</taxon>
        <taxon>Stella</taxon>
    </lineage>
</organism>
<dbReference type="PANTHER" id="PTHR13847:SF289">
    <property type="entry name" value="GLYCINE OXIDASE"/>
    <property type="match status" value="1"/>
</dbReference>
<dbReference type="Pfam" id="PF01266">
    <property type="entry name" value="DAO"/>
    <property type="match status" value="1"/>
</dbReference>
<feature type="domain" description="FAD dependent oxidoreductase" evidence="3">
    <location>
        <begin position="26"/>
        <end position="416"/>
    </location>
</feature>
<dbReference type="SUPFAM" id="SSF54373">
    <property type="entry name" value="FAD-linked reductases, C-terminal domain"/>
    <property type="match status" value="1"/>
</dbReference>
<dbReference type="RefSeq" id="WP_123695118.1">
    <property type="nucleotide sequence ID" value="NZ_AP019700.1"/>
</dbReference>
<dbReference type="Gene3D" id="3.30.9.10">
    <property type="entry name" value="D-Amino Acid Oxidase, subunit A, domain 2"/>
    <property type="match status" value="1"/>
</dbReference>
<keyword evidence="5" id="KW-1185">Reference proteome</keyword>
<evidence type="ECO:0000313" key="5">
    <source>
        <dbReference type="Proteomes" id="UP000278222"/>
    </source>
</evidence>
<name>A0A3N1KIE2_9PROT</name>
<evidence type="ECO:0000313" key="4">
    <source>
        <dbReference type="EMBL" id="ROP81333.1"/>
    </source>
</evidence>
<feature type="region of interest" description="Disordered" evidence="2">
    <location>
        <begin position="1"/>
        <end position="22"/>
    </location>
</feature>
<evidence type="ECO:0000259" key="3">
    <source>
        <dbReference type="Pfam" id="PF01266"/>
    </source>
</evidence>
<sequence>MTTSQSPAQPARTAPGQRPAPGQAKRIVVIGAGIVGMSCATHLLRDGHQVTVIDRLPPGEGTSFGNAGMISPDTFTPIAMPGMLRKVPKWLSDPMGPLAIRWSYLPQAMPWLVRWIRAGRIDRVERAAVALRALHGPAFATYRSLLGPDGFNDLIRQRGQLYLWRTDEPSETDRIADRLRAEQGVRADPIGPDEIRQMEPSLAPGFRRGLYLPDNGSTANPHRLTVTLARNLQADGGRVLQANVTDIETGADGVRRVMTDAGPVDADLVVLAAGAWSLRVAKRFGLRVPLETERGYHVMLPNPGPVPNRPISHRSGSFSMTPMEHGLRLAGTVEIAGLDAAPDERRAHILLEQARLALPTLNAEGMQIWMGHRPSTPDSLPVIDQAPGVPGLFLAFGHGHTGLTGAPMTGRLLADLVAGRKPSIDPAPYRAGRF</sequence>